<evidence type="ECO:0000313" key="3">
    <source>
        <dbReference type="Proteomes" id="UP001051844"/>
    </source>
</evidence>
<dbReference type="Proteomes" id="UP001051844">
    <property type="component" value="Unassembled WGS sequence"/>
</dbReference>
<comment type="caution">
    <text evidence="2">The sequence shown here is derived from an EMBL/GenBank/DDBJ whole genome shotgun (WGS) entry which is preliminary data.</text>
</comment>
<name>A0AA37FBG8_9ACTN</name>
<feature type="region of interest" description="Disordered" evidence="1">
    <location>
        <begin position="9"/>
        <end position="29"/>
    </location>
</feature>
<dbReference type="EMBL" id="BNDZ01000003">
    <property type="protein sequence ID" value="GHI45152.1"/>
    <property type="molecule type" value="Genomic_DNA"/>
</dbReference>
<dbReference type="AlphaFoldDB" id="A0AA37FBG8"/>
<proteinExistence type="predicted"/>
<accession>A0AA37FBG8</accession>
<gene>
    <name evidence="2" type="ORF">ScoT_13260</name>
</gene>
<reference evidence="2" key="1">
    <citation type="submission" date="2022-09" db="EMBL/GenBank/DDBJ databases">
        <title>Whole genome shotgun sequence of Streptomyces albidoflavus NBRC 12854.</title>
        <authorList>
            <person name="Komaki H."/>
            <person name="Tamura T."/>
        </authorList>
    </citation>
    <scope>NUCLEOTIDE SEQUENCE</scope>
    <source>
        <strain evidence="2">NBRC 12854</strain>
    </source>
</reference>
<protein>
    <submittedName>
        <fullName evidence="2">Uncharacterized protein</fullName>
    </submittedName>
</protein>
<evidence type="ECO:0000256" key="1">
    <source>
        <dbReference type="SAM" id="MobiDB-lite"/>
    </source>
</evidence>
<organism evidence="2 3">
    <name type="scientific">Streptomyces albidoflavus</name>
    <dbReference type="NCBI Taxonomy" id="1886"/>
    <lineage>
        <taxon>Bacteria</taxon>
        <taxon>Bacillati</taxon>
        <taxon>Actinomycetota</taxon>
        <taxon>Actinomycetes</taxon>
        <taxon>Kitasatosporales</taxon>
        <taxon>Streptomycetaceae</taxon>
        <taxon>Streptomyces</taxon>
        <taxon>Streptomyces albidoflavus group</taxon>
    </lineage>
</organism>
<sequence>MSCEIIVTMPMPIMDSGSRPTNPAAEKPLLPGAEKMARYGLGKAGSGQAERKV</sequence>
<evidence type="ECO:0000313" key="2">
    <source>
        <dbReference type="EMBL" id="GHI45152.1"/>
    </source>
</evidence>